<dbReference type="SMART" id="SM00349">
    <property type="entry name" value="KRAB"/>
    <property type="match status" value="1"/>
</dbReference>
<feature type="domain" description="KRAB" evidence="2">
    <location>
        <begin position="66"/>
        <end position="134"/>
    </location>
</feature>
<evidence type="ECO:0000256" key="1">
    <source>
        <dbReference type="SAM" id="MobiDB-lite"/>
    </source>
</evidence>
<dbReference type="PROSITE" id="PS50805">
    <property type="entry name" value="KRAB"/>
    <property type="match status" value="1"/>
</dbReference>
<dbReference type="AlphaFoldDB" id="A0AA35K175"/>
<accession>A0AA35K175</accession>
<dbReference type="Pfam" id="PF01352">
    <property type="entry name" value="KRAB"/>
    <property type="match status" value="1"/>
</dbReference>
<dbReference type="GO" id="GO:0006355">
    <property type="term" value="P:regulation of DNA-templated transcription"/>
    <property type="evidence" value="ECO:0007669"/>
    <property type="project" value="InterPro"/>
</dbReference>
<protein>
    <submittedName>
        <fullName evidence="3">Finger 420-like isoform X1</fullName>
    </submittedName>
</protein>
<proteinExistence type="predicted"/>
<evidence type="ECO:0000313" key="4">
    <source>
        <dbReference type="Proteomes" id="UP001178461"/>
    </source>
</evidence>
<gene>
    <name evidence="3" type="ORF">PODLI_1B009697</name>
</gene>
<dbReference type="CDD" id="cd07765">
    <property type="entry name" value="KRAB_A-box"/>
    <property type="match status" value="1"/>
</dbReference>
<organism evidence="3 4">
    <name type="scientific">Podarcis lilfordi</name>
    <name type="common">Lilford's wall lizard</name>
    <dbReference type="NCBI Taxonomy" id="74358"/>
    <lineage>
        <taxon>Eukaryota</taxon>
        <taxon>Metazoa</taxon>
        <taxon>Chordata</taxon>
        <taxon>Craniata</taxon>
        <taxon>Vertebrata</taxon>
        <taxon>Euteleostomi</taxon>
        <taxon>Lepidosauria</taxon>
        <taxon>Squamata</taxon>
        <taxon>Bifurcata</taxon>
        <taxon>Unidentata</taxon>
        <taxon>Episquamata</taxon>
        <taxon>Laterata</taxon>
        <taxon>Lacertibaenia</taxon>
        <taxon>Lacertidae</taxon>
        <taxon>Podarcis</taxon>
    </lineage>
</organism>
<reference evidence="3" key="1">
    <citation type="submission" date="2022-12" db="EMBL/GenBank/DDBJ databases">
        <authorList>
            <person name="Alioto T."/>
            <person name="Alioto T."/>
            <person name="Gomez Garrido J."/>
        </authorList>
    </citation>
    <scope>NUCLEOTIDE SEQUENCE</scope>
</reference>
<feature type="region of interest" description="Disordered" evidence="1">
    <location>
        <begin position="105"/>
        <end position="134"/>
    </location>
</feature>
<dbReference type="PANTHER" id="PTHR23232">
    <property type="entry name" value="KRAB DOMAIN C2H2 ZINC FINGER"/>
    <property type="match status" value="1"/>
</dbReference>
<dbReference type="PANTHER" id="PTHR23232:SF142">
    <property type="entry name" value="GASTRULA ZINC FINGER PROTEIN XLCGF57.1-LIKE-RELATED"/>
    <property type="match status" value="1"/>
</dbReference>
<evidence type="ECO:0000313" key="3">
    <source>
        <dbReference type="EMBL" id="CAI5768884.1"/>
    </source>
</evidence>
<dbReference type="EMBL" id="OX395127">
    <property type="protein sequence ID" value="CAI5768884.1"/>
    <property type="molecule type" value="Genomic_DNA"/>
</dbReference>
<dbReference type="Gene3D" id="6.10.140.140">
    <property type="match status" value="1"/>
</dbReference>
<dbReference type="InterPro" id="IPR036051">
    <property type="entry name" value="KRAB_dom_sf"/>
</dbReference>
<sequence length="134" mass="14602">MFWSGGAVWEGSPTIFPEEKQPWRRGGVEGSLMATETPSGPSLLTGAVGKGARQLPQDLVTFQALLTFEEVAVFFTEEEWALLDPGQRALHKEVMEENYEMLASLGNGQKSENRGEPSVGSSGNVECETAKRNL</sequence>
<dbReference type="Proteomes" id="UP001178461">
    <property type="component" value="Chromosome 2"/>
</dbReference>
<name>A0AA35K175_9SAUR</name>
<dbReference type="InterPro" id="IPR050169">
    <property type="entry name" value="Krueppel_C2H2_ZnF"/>
</dbReference>
<dbReference type="SUPFAM" id="SSF109640">
    <property type="entry name" value="KRAB domain (Kruppel-associated box)"/>
    <property type="match status" value="1"/>
</dbReference>
<evidence type="ECO:0000259" key="2">
    <source>
        <dbReference type="PROSITE" id="PS50805"/>
    </source>
</evidence>
<keyword evidence="4" id="KW-1185">Reference proteome</keyword>
<dbReference type="InterPro" id="IPR001909">
    <property type="entry name" value="KRAB"/>
</dbReference>